<keyword evidence="2" id="KW-1185">Reference proteome</keyword>
<evidence type="ECO:0000313" key="2">
    <source>
        <dbReference type="Proteomes" id="UP000199315"/>
    </source>
</evidence>
<accession>A0A1D3TZF2</accession>
<name>A0A1D3TZF2_9FIRM</name>
<evidence type="ECO:0000313" key="1">
    <source>
        <dbReference type="EMBL" id="SCP99896.1"/>
    </source>
</evidence>
<organism evidence="1 2">
    <name type="scientific">Anaerobium acetethylicum</name>
    <dbReference type="NCBI Taxonomy" id="1619234"/>
    <lineage>
        <taxon>Bacteria</taxon>
        <taxon>Bacillati</taxon>
        <taxon>Bacillota</taxon>
        <taxon>Clostridia</taxon>
        <taxon>Lachnospirales</taxon>
        <taxon>Lachnospiraceae</taxon>
        <taxon>Anaerobium</taxon>
    </lineage>
</organism>
<proteinExistence type="predicted"/>
<dbReference type="STRING" id="1619234.SAMN05421730_10693"/>
<dbReference type="EMBL" id="FMKA01000069">
    <property type="protein sequence ID" value="SCP99896.1"/>
    <property type="molecule type" value="Genomic_DNA"/>
</dbReference>
<dbReference type="Proteomes" id="UP000199315">
    <property type="component" value="Unassembled WGS sequence"/>
</dbReference>
<sequence>MIDYALFFNAENLGKYTRFAIDNPSEIEQLKEILRTIRLKDPNIMVYVCAYGNELEDSRGEKFLYADSIWINGSLTKEMVSDGFQYNLNIEPSSIELLCDMEDLNQSPILYLQSDEEMIDLSLSPNLKYLENTITLYWD</sequence>
<gene>
    <name evidence="1" type="ORF">SAMN05421730_10693</name>
</gene>
<dbReference type="AlphaFoldDB" id="A0A1D3TZF2"/>
<protein>
    <submittedName>
        <fullName evidence="1">Uncharacterized protein</fullName>
    </submittedName>
</protein>
<dbReference type="RefSeq" id="WP_091237103.1">
    <property type="nucleotide sequence ID" value="NZ_FMKA01000069.1"/>
</dbReference>
<reference evidence="1 2" key="1">
    <citation type="submission" date="2016-09" db="EMBL/GenBank/DDBJ databases">
        <authorList>
            <person name="Capua I."/>
            <person name="De Benedictis P."/>
            <person name="Joannis T."/>
            <person name="Lombin L.H."/>
            <person name="Cattoli G."/>
        </authorList>
    </citation>
    <scope>NUCLEOTIDE SEQUENCE [LARGE SCALE GENOMIC DNA]</scope>
    <source>
        <strain evidence="1 2">GluBS11</strain>
    </source>
</reference>